<sequence>MSTVPSYLLLSRHSVYYFRIVVPDVIRPLFPQREIRRSLQTRCKREALIRGRDILAQVQGLFTQAFQGSRPSVELLRGAWEAGGKRLACWASWLRQQQLLGVAMPSPEALRETPPVAVHASIAPSSVIAKGSAQQSPGFLAVVDEQLVQQRREGVAVKSLDDKRAVAVLLTRIIGDMPIDQITRKDAHLFRETALKLPPRLYQLPDQPLEQSIAEATTTISVTTFNNYVKNLTTFFSYAVREGYCSRNPFDGLRVRIRRKVSEERSAFSAEDLKALFHTATYAPAHGGKPNQYWLPLLGLYTGARLNELCQLYTDDVVTIDGIACIHIRATRPDQKLKTPSSERLVPIHSKLLALGFLEYVTKVKEAGNERVFSELTCHKKHGYSAAPSKWFTRVREQLGFRDDSSKKDFHSFRHTLADHLKQKGIAEALVGGVLGHQAGGITFGRYGKDFRPDVLAPVIELVTLESF</sequence>
<dbReference type="InterPro" id="IPR011010">
    <property type="entry name" value="DNA_brk_join_enz"/>
</dbReference>
<evidence type="ECO:0000256" key="4">
    <source>
        <dbReference type="ARBA" id="ARBA00023172"/>
    </source>
</evidence>
<evidence type="ECO:0000256" key="1">
    <source>
        <dbReference type="ARBA" id="ARBA00008857"/>
    </source>
</evidence>
<dbReference type="Pfam" id="PF00589">
    <property type="entry name" value="Phage_integrase"/>
    <property type="match status" value="1"/>
</dbReference>
<dbReference type="Pfam" id="PF20172">
    <property type="entry name" value="DUF6538"/>
    <property type="match status" value="1"/>
</dbReference>
<reference evidence="6 7" key="1">
    <citation type="journal article" date="2019" name="Syst. Appl. Microbiol.">
        <title>New species of pathogenic Pseudomonas isolated from citrus in Tunisia: Proposal of Pseudomonas kairouanensis sp. nov. and Pseudomonas nabeulensis sp. nov.</title>
        <authorList>
            <person name="Oueslati M."/>
            <person name="Mulet M."/>
            <person name="Gomila M."/>
            <person name="Berge O."/>
            <person name="Hajlaoui M.R."/>
            <person name="Lalucat J."/>
            <person name="Sadfi-Zouaoui N."/>
            <person name="Garcia-Valdes E."/>
        </authorList>
    </citation>
    <scope>NUCLEOTIDE SEQUENCE [LARGE SCALE GENOMIC DNA]</scope>
    <source>
        <strain evidence="6 7">E10B</strain>
    </source>
</reference>
<dbReference type="AlphaFoldDB" id="A0A4Z0B8B8"/>
<dbReference type="Gene3D" id="1.10.150.130">
    <property type="match status" value="1"/>
</dbReference>
<name>A0A4Z0B8B8_9PSED</name>
<dbReference type="PANTHER" id="PTHR30349:SF41">
    <property type="entry name" value="INTEGRASE_RECOMBINASE PROTEIN MJ0367-RELATED"/>
    <property type="match status" value="1"/>
</dbReference>
<dbReference type="InterPro" id="IPR002104">
    <property type="entry name" value="Integrase_catalytic"/>
</dbReference>
<feature type="domain" description="Tyr recombinase" evidence="5">
    <location>
        <begin position="263"/>
        <end position="461"/>
    </location>
</feature>
<dbReference type="EMBL" id="QUZT01000011">
    <property type="protein sequence ID" value="TFY94554.1"/>
    <property type="molecule type" value="Genomic_DNA"/>
</dbReference>
<protein>
    <submittedName>
        <fullName evidence="6">Site-specific integrase</fullName>
    </submittedName>
</protein>
<evidence type="ECO:0000256" key="3">
    <source>
        <dbReference type="ARBA" id="ARBA00023125"/>
    </source>
</evidence>
<dbReference type="PROSITE" id="PS51898">
    <property type="entry name" value="TYR_RECOMBINASE"/>
    <property type="match status" value="1"/>
</dbReference>
<evidence type="ECO:0000313" key="6">
    <source>
        <dbReference type="EMBL" id="TFY94554.1"/>
    </source>
</evidence>
<dbReference type="GO" id="GO:0003677">
    <property type="term" value="F:DNA binding"/>
    <property type="evidence" value="ECO:0007669"/>
    <property type="project" value="UniProtKB-KW"/>
</dbReference>
<comment type="caution">
    <text evidence="6">The sequence shown here is derived from an EMBL/GenBank/DDBJ whole genome shotgun (WGS) entry which is preliminary data.</text>
</comment>
<dbReference type="GO" id="GO:0015074">
    <property type="term" value="P:DNA integration"/>
    <property type="evidence" value="ECO:0007669"/>
    <property type="project" value="UniProtKB-KW"/>
</dbReference>
<dbReference type="CDD" id="cd01184">
    <property type="entry name" value="INT_C_like_1"/>
    <property type="match status" value="1"/>
</dbReference>
<dbReference type="InterPro" id="IPR050090">
    <property type="entry name" value="Tyrosine_recombinase_XerCD"/>
</dbReference>
<dbReference type="Gene3D" id="1.10.443.10">
    <property type="entry name" value="Intergrase catalytic core"/>
    <property type="match status" value="1"/>
</dbReference>
<comment type="similarity">
    <text evidence="1">Belongs to the 'phage' integrase family.</text>
</comment>
<dbReference type="GO" id="GO:0006310">
    <property type="term" value="P:DNA recombination"/>
    <property type="evidence" value="ECO:0007669"/>
    <property type="project" value="UniProtKB-KW"/>
</dbReference>
<dbReference type="InterPro" id="IPR046668">
    <property type="entry name" value="DUF6538"/>
</dbReference>
<dbReference type="SUPFAM" id="SSF56349">
    <property type="entry name" value="DNA breaking-rejoining enzymes"/>
    <property type="match status" value="1"/>
</dbReference>
<evidence type="ECO:0000256" key="2">
    <source>
        <dbReference type="ARBA" id="ARBA00022908"/>
    </source>
</evidence>
<keyword evidence="3" id="KW-0238">DNA-binding</keyword>
<dbReference type="InterPro" id="IPR010998">
    <property type="entry name" value="Integrase_recombinase_N"/>
</dbReference>
<accession>A0A4Z0B8B8</accession>
<dbReference type="InterPro" id="IPR013762">
    <property type="entry name" value="Integrase-like_cat_sf"/>
</dbReference>
<proteinExistence type="inferred from homology"/>
<keyword evidence="2" id="KW-0229">DNA integration</keyword>
<dbReference type="PANTHER" id="PTHR30349">
    <property type="entry name" value="PHAGE INTEGRASE-RELATED"/>
    <property type="match status" value="1"/>
</dbReference>
<gene>
    <name evidence="6" type="ORF">DYL61_08770</name>
</gene>
<dbReference type="OrthoDB" id="9784724at2"/>
<keyword evidence="7" id="KW-1185">Reference proteome</keyword>
<keyword evidence="4" id="KW-0233">DNA recombination</keyword>
<evidence type="ECO:0000313" key="7">
    <source>
        <dbReference type="Proteomes" id="UP000297734"/>
    </source>
</evidence>
<dbReference type="Proteomes" id="UP000297734">
    <property type="component" value="Unassembled WGS sequence"/>
</dbReference>
<organism evidence="6 7">
    <name type="scientific">Pseudomonas nabeulensis</name>
    <dbReference type="NCBI Taxonomy" id="2293833"/>
    <lineage>
        <taxon>Bacteria</taxon>
        <taxon>Pseudomonadati</taxon>
        <taxon>Pseudomonadota</taxon>
        <taxon>Gammaproteobacteria</taxon>
        <taxon>Pseudomonadales</taxon>
        <taxon>Pseudomonadaceae</taxon>
        <taxon>Pseudomonas</taxon>
    </lineage>
</organism>
<evidence type="ECO:0000259" key="5">
    <source>
        <dbReference type="PROSITE" id="PS51898"/>
    </source>
</evidence>
<dbReference type="RefSeq" id="WP_135308003.1">
    <property type="nucleotide sequence ID" value="NZ_QUZT01000011.1"/>
</dbReference>